<dbReference type="GO" id="GO:0008964">
    <property type="term" value="F:phosphoenolpyruvate carboxylase activity"/>
    <property type="evidence" value="ECO:0007669"/>
    <property type="project" value="UniProtKB-EC"/>
</dbReference>
<evidence type="ECO:0000256" key="10">
    <source>
        <dbReference type="PROSITE-ProRule" id="PRU10111"/>
    </source>
</evidence>
<dbReference type="STRING" id="564608.C1MJ77"/>
<comment type="subcellular location">
    <subcellularLocation>
        <location evidence="2">Cytoplasm</location>
    </subcellularLocation>
</comment>
<dbReference type="OMA" id="RANYEDT"/>
<feature type="active site" evidence="10">
    <location>
        <position position="174"/>
    </location>
</feature>
<keyword evidence="8" id="KW-0120">Carbon dioxide fixation</keyword>
<evidence type="ECO:0000256" key="5">
    <source>
        <dbReference type="ARBA" id="ARBA00022490"/>
    </source>
</evidence>
<dbReference type="OrthoDB" id="1365747at2759"/>
<dbReference type="HAMAP" id="MF_00595">
    <property type="entry name" value="PEPcase_type1"/>
    <property type="match status" value="1"/>
</dbReference>
<dbReference type="eggNOG" id="ENOG502QPVS">
    <property type="taxonomic scope" value="Eukaryota"/>
</dbReference>
<dbReference type="EMBL" id="GG663735">
    <property type="protein sequence ID" value="EEH61038.1"/>
    <property type="molecule type" value="Genomic_DNA"/>
</dbReference>
<dbReference type="PANTHER" id="PTHR30523">
    <property type="entry name" value="PHOSPHOENOLPYRUVATE CARBOXYLASE"/>
    <property type="match status" value="1"/>
</dbReference>
<dbReference type="PANTHER" id="PTHR30523:SF33">
    <property type="entry name" value="PHOSPHOENOLPYRUVATE CARBOXYLASE 3"/>
    <property type="match status" value="1"/>
</dbReference>
<dbReference type="AlphaFoldDB" id="C1MJ77"/>
<dbReference type="GO" id="GO:0006099">
    <property type="term" value="P:tricarboxylic acid cycle"/>
    <property type="evidence" value="ECO:0007669"/>
    <property type="project" value="InterPro"/>
</dbReference>
<evidence type="ECO:0000256" key="1">
    <source>
        <dbReference type="ARBA" id="ARBA00001946"/>
    </source>
</evidence>
<gene>
    <name evidence="12" type="ORF">MICPUCDRAFT_31189</name>
</gene>
<dbReference type="InterPro" id="IPR018129">
    <property type="entry name" value="PEP_COase_Lys_AS"/>
</dbReference>
<dbReference type="Proteomes" id="UP000001876">
    <property type="component" value="Unassembled WGS sequence"/>
</dbReference>
<keyword evidence="6" id="KW-0460">Magnesium</keyword>
<dbReference type="KEGG" id="mpp:MICPUCDRAFT_31189"/>
<evidence type="ECO:0000313" key="13">
    <source>
        <dbReference type="Proteomes" id="UP000001876"/>
    </source>
</evidence>
<organism evidence="13">
    <name type="scientific">Micromonas pusilla (strain CCMP1545)</name>
    <name type="common">Picoplanktonic green alga</name>
    <dbReference type="NCBI Taxonomy" id="564608"/>
    <lineage>
        <taxon>Eukaryota</taxon>
        <taxon>Viridiplantae</taxon>
        <taxon>Chlorophyta</taxon>
        <taxon>Mamiellophyceae</taxon>
        <taxon>Mamiellales</taxon>
        <taxon>Mamiellaceae</taxon>
        <taxon>Micromonas</taxon>
    </lineage>
</organism>
<comment type="cofactor">
    <cofactor evidence="1">
        <name>Mg(2+)</name>
        <dbReference type="ChEBI" id="CHEBI:18420"/>
    </cofactor>
</comment>
<evidence type="ECO:0000256" key="8">
    <source>
        <dbReference type="ARBA" id="ARBA00023300"/>
    </source>
</evidence>
<evidence type="ECO:0000256" key="7">
    <source>
        <dbReference type="ARBA" id="ARBA00023239"/>
    </source>
</evidence>
<dbReference type="GO" id="GO:0005829">
    <property type="term" value="C:cytosol"/>
    <property type="evidence" value="ECO:0007669"/>
    <property type="project" value="TreeGrafter"/>
</dbReference>
<sequence>MPTAMNLLKDAKFKELVADSHYLSGSGETHDFDHHEVLQESEDLMRALFFSIVRETTGTEFDDSLEAVYALSEQFHKSNDPADFAALTTKLGSLSDEETVMLASAFSNVLNLHNVSEHVAAAMEERHARLDDIPRGPAKTTNGAIKGLIANGVSKETIYEALAEQEVDLVFTAHPTQALRRSMLKNFARIRQCLLDLQARRLSGYERAEILASMSSAIQAAWRTDEIRRNPPKPQDEMRAGLSYFNDTLFEGLPKFVRRIDTALINQGLPRIPLDKSIMKFSSWMGGDRDGNPNVDSHCTKDAVYLARSKAADLYFDAIQNLIFSLSMWRCSESFKARAAARHAFVLSQQDDGALYAERKRRNYVDFWHALPLSQPYRVVLSEVRDRLYNTKEAIKDVIAGRVDALNPDDASIFTSKEQLLEPLLACYNSLIDVGDKSVADGYLLDLIRQVNCFGLSLVRLDIRQESDRHADAMDAITKHIGLGSYNEWDEEKKCAFLVAELEGKRPLVPRDLECTAEVQEVIDTFHMAGHLQRVCPGSLGTYVISMATVASDVLAVVLLQRECGGHEDRLLRVAPLFERLDDLRDGPAQLRRLFSVPWYHKHIDGFQEVMIGYSDSGKDAGRMAAAWALYEGQENATHVGNEFGVKLTLFHGRGGTVGRGGGPSHLAIMSQPPATINGRLRVTVQGEVIEQNFGEHENCFHTLDLYTAATLEHSLKPPTSPQTEWRDVMNVMSEESCEKYRKVVFETPEFIRYFAQATPAQELGSLNIGSRPAKRKANPTVTALRAIPWIFAWTQSRFHLPVWLGMAEGFQKLKDDGKLPMLRAMYKDWPFFRVTMDLIEMVLAKADFNVAEYYEKVLVEPGLHAFGATLRQQLVNTVKIVLEITEHPDLLTPQSDSKGQSSSTFLAEKLSMRSTYITPLNIIQVENLKRLRAIESGEVSEEFMAKYAPSMPWSKEMLSLHGKNNWYHATVSDTLIITMKGIAAGMQNTG</sequence>
<feature type="active site" evidence="11">
    <location>
        <position position="619"/>
    </location>
</feature>
<dbReference type="Gene3D" id="1.20.1440.90">
    <property type="entry name" value="Phosphoenolpyruvate/pyruvate domain"/>
    <property type="match status" value="1"/>
</dbReference>
<evidence type="ECO:0000256" key="3">
    <source>
        <dbReference type="ARBA" id="ARBA00008346"/>
    </source>
</evidence>
<dbReference type="InterPro" id="IPR022805">
    <property type="entry name" value="PEP_COase_bac/pln-type"/>
</dbReference>
<dbReference type="FunFam" id="1.20.1440.90:FF:000001">
    <property type="entry name" value="Phosphoenolpyruvate carboxylase 1"/>
    <property type="match status" value="1"/>
</dbReference>
<evidence type="ECO:0000256" key="6">
    <source>
        <dbReference type="ARBA" id="ARBA00022842"/>
    </source>
</evidence>
<dbReference type="PRINTS" id="PR00150">
    <property type="entry name" value="PEPCARBXLASE"/>
</dbReference>
<comment type="catalytic activity">
    <reaction evidence="9">
        <text>oxaloacetate + phosphate = phosphoenolpyruvate + hydrogencarbonate</text>
        <dbReference type="Rhea" id="RHEA:28370"/>
        <dbReference type="ChEBI" id="CHEBI:16452"/>
        <dbReference type="ChEBI" id="CHEBI:17544"/>
        <dbReference type="ChEBI" id="CHEBI:43474"/>
        <dbReference type="ChEBI" id="CHEBI:58702"/>
        <dbReference type="EC" id="4.1.1.31"/>
    </reaction>
</comment>
<protein>
    <recommendedName>
        <fullName evidence="4">phosphoenolpyruvate carboxylase</fullName>
        <ecNumber evidence="4">4.1.1.31</ecNumber>
    </recommendedName>
</protein>
<evidence type="ECO:0000256" key="9">
    <source>
        <dbReference type="ARBA" id="ARBA00048995"/>
    </source>
</evidence>
<evidence type="ECO:0000313" key="12">
    <source>
        <dbReference type="EMBL" id="EEH61038.1"/>
    </source>
</evidence>
<dbReference type="GO" id="GO:0015977">
    <property type="term" value="P:carbon fixation"/>
    <property type="evidence" value="ECO:0007669"/>
    <property type="project" value="UniProtKB-KW"/>
</dbReference>
<evidence type="ECO:0000256" key="11">
    <source>
        <dbReference type="PROSITE-ProRule" id="PRU10112"/>
    </source>
</evidence>
<dbReference type="Pfam" id="PF00311">
    <property type="entry name" value="PEPcase"/>
    <property type="match status" value="1"/>
</dbReference>
<dbReference type="PROSITE" id="PS00393">
    <property type="entry name" value="PEPCASE_2"/>
    <property type="match status" value="1"/>
</dbReference>
<keyword evidence="5" id="KW-0963">Cytoplasm</keyword>
<reference evidence="12 13" key="1">
    <citation type="journal article" date="2009" name="Science">
        <title>Green evolution and dynamic adaptations revealed by genomes of the marine picoeukaryotes Micromonas.</title>
        <authorList>
            <person name="Worden A.Z."/>
            <person name="Lee J.H."/>
            <person name="Mock T."/>
            <person name="Rouze P."/>
            <person name="Simmons M.P."/>
            <person name="Aerts A.L."/>
            <person name="Allen A.E."/>
            <person name="Cuvelier M.L."/>
            <person name="Derelle E."/>
            <person name="Everett M.V."/>
            <person name="Foulon E."/>
            <person name="Grimwood J."/>
            <person name="Gundlach H."/>
            <person name="Henrissat B."/>
            <person name="Napoli C."/>
            <person name="McDonald S.M."/>
            <person name="Parker M.S."/>
            <person name="Rombauts S."/>
            <person name="Salamov A."/>
            <person name="Von Dassow P."/>
            <person name="Badger J.H."/>
            <person name="Coutinho P.M."/>
            <person name="Demir E."/>
            <person name="Dubchak I."/>
            <person name="Gentemann C."/>
            <person name="Eikrem W."/>
            <person name="Gready J.E."/>
            <person name="John U."/>
            <person name="Lanier W."/>
            <person name="Lindquist E.A."/>
            <person name="Lucas S."/>
            <person name="Mayer K.F."/>
            <person name="Moreau H."/>
            <person name="Not F."/>
            <person name="Otillar R."/>
            <person name="Panaud O."/>
            <person name="Pangilinan J."/>
            <person name="Paulsen I."/>
            <person name="Piegu B."/>
            <person name="Poliakov A."/>
            <person name="Robbens S."/>
            <person name="Schmutz J."/>
            <person name="Toulza E."/>
            <person name="Wyss T."/>
            <person name="Zelensky A."/>
            <person name="Zhou K."/>
            <person name="Armbrust E.V."/>
            <person name="Bhattacharya D."/>
            <person name="Goodenough U.W."/>
            <person name="Van de Peer Y."/>
            <person name="Grigoriev I.V."/>
        </authorList>
    </citation>
    <scope>NUCLEOTIDE SEQUENCE [LARGE SCALE GENOMIC DNA]</scope>
    <source>
        <strain evidence="12 13">CCMP1545</strain>
    </source>
</reference>
<dbReference type="RefSeq" id="XP_003055786.1">
    <property type="nucleotide sequence ID" value="XM_003055740.1"/>
</dbReference>
<comment type="similarity">
    <text evidence="3">Belongs to the PEPCase type 1 family.</text>
</comment>
<dbReference type="EC" id="4.1.1.31" evidence="4"/>
<dbReference type="PROSITE" id="PS00781">
    <property type="entry name" value="PEPCASE_1"/>
    <property type="match status" value="1"/>
</dbReference>
<evidence type="ECO:0000256" key="2">
    <source>
        <dbReference type="ARBA" id="ARBA00004496"/>
    </source>
</evidence>
<keyword evidence="7" id="KW-0456">Lyase</keyword>
<dbReference type="GeneID" id="9680445"/>
<dbReference type="InterPro" id="IPR033129">
    <property type="entry name" value="PEPCASE_His_AS"/>
</dbReference>
<dbReference type="SUPFAM" id="SSF51621">
    <property type="entry name" value="Phosphoenolpyruvate/pyruvate domain"/>
    <property type="match status" value="1"/>
</dbReference>
<dbReference type="InterPro" id="IPR021135">
    <property type="entry name" value="PEP_COase"/>
</dbReference>
<evidence type="ECO:0000256" key="4">
    <source>
        <dbReference type="ARBA" id="ARBA00012305"/>
    </source>
</evidence>
<dbReference type="InterPro" id="IPR015813">
    <property type="entry name" value="Pyrv/PenolPyrv_kinase-like_dom"/>
</dbReference>
<name>C1MJ77_MICPC</name>
<proteinExistence type="inferred from homology"/>
<accession>C1MJ77</accession>
<keyword evidence="13" id="KW-1185">Reference proteome</keyword>
<dbReference type="NCBIfam" id="NF000584">
    <property type="entry name" value="PRK00009.1"/>
    <property type="match status" value="1"/>
</dbReference>